<dbReference type="AlphaFoldDB" id="A0A8F9TXU1"/>
<name>A0A8F9TXU1_9BACT</name>
<dbReference type="InterPro" id="IPR004000">
    <property type="entry name" value="Actin"/>
</dbReference>
<accession>A0A8F9TXU1</accession>
<dbReference type="InterPro" id="IPR043129">
    <property type="entry name" value="ATPase_NBD"/>
</dbReference>
<dbReference type="SUPFAM" id="SSF53067">
    <property type="entry name" value="Actin-like ATPase domain"/>
    <property type="match status" value="2"/>
</dbReference>
<dbReference type="EMBL" id="CP080507">
    <property type="protein sequence ID" value="QYM80120.1"/>
    <property type="molecule type" value="Genomic_DNA"/>
</dbReference>
<proteinExistence type="predicted"/>
<gene>
    <name evidence="6" type="ORF">K0B96_05750</name>
</gene>
<dbReference type="PANTHER" id="PTHR42749:SF1">
    <property type="entry name" value="CELL SHAPE-DETERMINING PROTEIN MREB"/>
    <property type="match status" value="1"/>
</dbReference>
<feature type="region of interest" description="Disordered" evidence="5">
    <location>
        <begin position="1"/>
        <end position="26"/>
    </location>
</feature>
<dbReference type="Proteomes" id="UP000825051">
    <property type="component" value="Chromosome"/>
</dbReference>
<keyword evidence="3" id="KW-0547">Nucleotide-binding</keyword>
<dbReference type="GO" id="GO:0005524">
    <property type="term" value="F:ATP binding"/>
    <property type="evidence" value="ECO:0007669"/>
    <property type="project" value="UniProtKB-KW"/>
</dbReference>
<dbReference type="PRINTS" id="PR00301">
    <property type="entry name" value="HEATSHOCK70"/>
</dbReference>
<keyword evidence="7" id="KW-1185">Reference proteome</keyword>
<dbReference type="InterPro" id="IPR056546">
    <property type="entry name" value="MreB_MamK-like"/>
</dbReference>
<evidence type="ECO:0000256" key="3">
    <source>
        <dbReference type="ARBA" id="ARBA00022741"/>
    </source>
</evidence>
<comment type="subcellular location">
    <subcellularLocation>
        <location evidence="1">Cytoplasm</location>
    </subcellularLocation>
</comment>
<dbReference type="Pfam" id="PF06723">
    <property type="entry name" value="MreB_Mbl"/>
    <property type="match status" value="1"/>
</dbReference>
<keyword evidence="2" id="KW-0963">Cytoplasm</keyword>
<evidence type="ECO:0000313" key="6">
    <source>
        <dbReference type="EMBL" id="QYM80120.1"/>
    </source>
</evidence>
<reference evidence="6" key="1">
    <citation type="submission" date="2021-08" db="EMBL/GenBank/DDBJ databases">
        <title>Genome of a novel bacterium of the phylum Verrucomicrobia, Oleiharenicola sp. KSB-15.</title>
        <authorList>
            <person name="Chung J.-H."/>
            <person name="Ahn J.-H."/>
            <person name="Yoon Y."/>
            <person name="Kim D.-Y."/>
            <person name="An S.-H."/>
            <person name="Park I."/>
            <person name="Yeon J."/>
        </authorList>
    </citation>
    <scope>NUCLEOTIDE SEQUENCE</scope>
    <source>
        <strain evidence="6">KSB-15</strain>
    </source>
</reference>
<dbReference type="SMART" id="SM00268">
    <property type="entry name" value="ACTIN"/>
    <property type="match status" value="1"/>
</dbReference>
<evidence type="ECO:0000256" key="1">
    <source>
        <dbReference type="ARBA" id="ARBA00004496"/>
    </source>
</evidence>
<keyword evidence="4" id="KW-0067">ATP-binding</keyword>
<dbReference type="KEGG" id="ole:K0B96_05750"/>
<organism evidence="6 7">
    <name type="scientific">Horticoccus luteus</name>
    <dbReference type="NCBI Taxonomy" id="2862869"/>
    <lineage>
        <taxon>Bacteria</taxon>
        <taxon>Pseudomonadati</taxon>
        <taxon>Verrucomicrobiota</taxon>
        <taxon>Opitutia</taxon>
        <taxon>Opitutales</taxon>
        <taxon>Opitutaceae</taxon>
        <taxon>Horticoccus</taxon>
    </lineage>
</organism>
<evidence type="ECO:0000256" key="4">
    <source>
        <dbReference type="ARBA" id="ARBA00022840"/>
    </source>
</evidence>
<evidence type="ECO:0000256" key="5">
    <source>
        <dbReference type="SAM" id="MobiDB-lite"/>
    </source>
</evidence>
<evidence type="ECO:0000313" key="7">
    <source>
        <dbReference type="Proteomes" id="UP000825051"/>
    </source>
</evidence>
<dbReference type="Gene3D" id="3.30.420.40">
    <property type="match status" value="2"/>
</dbReference>
<sequence>MSSVSTPERPLTAHTPAPTPSTVPSRAGGKTILVGFDLGTNKSCVLAGAPGTNDILVSKVIPSIVGYVKEGIVDGIITGNHRVLFGEDALRNQLHARLVTPLESGVITREEAARDFFHHIRTLVDPSGTAEIRAVVGVPANAEEPAREEIRRIAQGIFSRILLIPEPFLAALGYRDDARVGQPGYLDPVVNSLFIDIGGGTTDICLVQGYFPTSDDQVSIAFAGDAIDALMHDELDRTYPNNGLSRLKVREIKEAHAYVGPTRKPIDVKVIMGGKGHTLELGDVIGRAANALLDKIYPALTTLIQRASSDSVVPLLQNIIITGGGSQIKGIDTVLQKRLADDGYESPKVKIAGQDYKRYVALGALKAARSARENQWQVLLG</sequence>
<protein>
    <submittedName>
        <fullName evidence="6">Rod shape-determining protein</fullName>
    </submittedName>
</protein>
<evidence type="ECO:0000256" key="2">
    <source>
        <dbReference type="ARBA" id="ARBA00022490"/>
    </source>
</evidence>
<dbReference type="PANTHER" id="PTHR42749">
    <property type="entry name" value="CELL SHAPE-DETERMINING PROTEIN MREB"/>
    <property type="match status" value="1"/>
</dbReference>
<dbReference type="RefSeq" id="WP_220164850.1">
    <property type="nucleotide sequence ID" value="NZ_CP080507.1"/>
</dbReference>
<dbReference type="GO" id="GO:0005737">
    <property type="term" value="C:cytoplasm"/>
    <property type="evidence" value="ECO:0007669"/>
    <property type="project" value="UniProtKB-SubCell"/>
</dbReference>